<protein>
    <submittedName>
        <fullName evidence="3">Uncharacterized protein</fullName>
    </submittedName>
</protein>
<reference evidence="3 4" key="1">
    <citation type="submission" date="2024-08" db="EMBL/GenBank/DDBJ databases">
        <title>Draft Genome Sequence of Legionella lytica strain DSB2004, Isolated From a Fire Sprinkler System.</title>
        <authorList>
            <person name="Everhart A.D."/>
            <person name="Kidane D.T."/>
            <person name="Farone A.L."/>
            <person name="Farone M.B."/>
        </authorList>
    </citation>
    <scope>NUCLEOTIDE SEQUENCE [LARGE SCALE GENOMIC DNA]</scope>
    <source>
        <strain evidence="3 4">DSB2004</strain>
    </source>
</reference>
<organism evidence="3 4">
    <name type="scientific">Legionella lytica</name>
    <dbReference type="NCBI Taxonomy" id="96232"/>
    <lineage>
        <taxon>Bacteria</taxon>
        <taxon>Pseudomonadati</taxon>
        <taxon>Pseudomonadota</taxon>
        <taxon>Gammaproteobacteria</taxon>
        <taxon>Legionellales</taxon>
        <taxon>Legionellaceae</taxon>
        <taxon>Legionella</taxon>
    </lineage>
</organism>
<feature type="region of interest" description="Disordered" evidence="1">
    <location>
        <begin position="152"/>
        <end position="230"/>
    </location>
</feature>
<dbReference type="RefSeq" id="WP_400186765.1">
    <property type="nucleotide sequence ID" value="NZ_JBGORX010000001.1"/>
</dbReference>
<dbReference type="EMBL" id="JBGORX010000001">
    <property type="protein sequence ID" value="MFJ1267931.1"/>
    <property type="molecule type" value="Genomic_DNA"/>
</dbReference>
<evidence type="ECO:0000256" key="2">
    <source>
        <dbReference type="SAM" id="Phobius"/>
    </source>
</evidence>
<feature type="transmembrane region" description="Helical" evidence="2">
    <location>
        <begin position="12"/>
        <end position="35"/>
    </location>
</feature>
<evidence type="ECO:0000313" key="3">
    <source>
        <dbReference type="EMBL" id="MFJ1267931.1"/>
    </source>
</evidence>
<evidence type="ECO:0000313" key="4">
    <source>
        <dbReference type="Proteomes" id="UP001615550"/>
    </source>
</evidence>
<feature type="compositionally biased region" description="Basic and acidic residues" evidence="1">
    <location>
        <begin position="218"/>
        <end position="230"/>
    </location>
</feature>
<keyword evidence="4" id="KW-1185">Reference proteome</keyword>
<sequence>MKEKVSSVRTGSVISVGIVSLGTVVAVCVAPPLALPLGAKLGFGVAGLIGSLWAAGDTAVNHFSGCAAKNKGADDDRDSIIEQLTRRVTSLEEEFEKDTSARQSINQAIDEVRDQQSTTEHRQNTLELQREMDKKEVDAKISMVREEVDSHARRISTLERRTSSHVSKRPTAFPGTSFPTPPVQEQTDDIPEGVSGLLAKHGLHRLNPEDNQPSDDPSPSKRREPTGRRI</sequence>
<accession>A0ABW8D7K3</accession>
<name>A0ABW8D7K3_9GAMM</name>
<dbReference type="Proteomes" id="UP001615550">
    <property type="component" value="Unassembled WGS sequence"/>
</dbReference>
<keyword evidence="2" id="KW-1133">Transmembrane helix</keyword>
<feature type="compositionally biased region" description="Basic and acidic residues" evidence="1">
    <location>
        <begin position="152"/>
        <end position="162"/>
    </location>
</feature>
<proteinExistence type="predicted"/>
<keyword evidence="2" id="KW-0812">Transmembrane</keyword>
<gene>
    <name evidence="3" type="ORF">ACD661_05070</name>
</gene>
<comment type="caution">
    <text evidence="3">The sequence shown here is derived from an EMBL/GenBank/DDBJ whole genome shotgun (WGS) entry which is preliminary data.</text>
</comment>
<keyword evidence="2" id="KW-0472">Membrane</keyword>
<evidence type="ECO:0000256" key="1">
    <source>
        <dbReference type="SAM" id="MobiDB-lite"/>
    </source>
</evidence>